<accession>A0ABQ5LVQ0</accession>
<dbReference type="RefSeq" id="WP_281843104.1">
    <property type="nucleotide sequence ID" value="NZ_BROH01000009.1"/>
</dbReference>
<reference evidence="1" key="1">
    <citation type="journal article" date="2023" name="Int. J. Syst. Evol. Microbiol.">
        <title>Sinisalibacter aestuarii sp. nov., isolated from estuarine sediment of the Arakawa River.</title>
        <authorList>
            <person name="Arafat S.T."/>
            <person name="Hirano S."/>
            <person name="Sato A."/>
            <person name="Takeuchi K."/>
            <person name="Yasuda T."/>
            <person name="Terahara T."/>
            <person name="Hamada M."/>
            <person name="Kobayashi T."/>
        </authorList>
    </citation>
    <scope>NUCLEOTIDE SEQUENCE</scope>
    <source>
        <strain evidence="1">B-399</strain>
    </source>
</reference>
<comment type="caution">
    <text evidence="1">The sequence shown here is derived from an EMBL/GenBank/DDBJ whole genome shotgun (WGS) entry which is preliminary data.</text>
</comment>
<evidence type="ECO:0000313" key="2">
    <source>
        <dbReference type="Proteomes" id="UP001144205"/>
    </source>
</evidence>
<evidence type="ECO:0000313" key="1">
    <source>
        <dbReference type="EMBL" id="GKY89069.1"/>
    </source>
</evidence>
<organism evidence="1 2">
    <name type="scientific">Sinisalibacter aestuarii</name>
    <dbReference type="NCBI Taxonomy" id="2949426"/>
    <lineage>
        <taxon>Bacteria</taxon>
        <taxon>Pseudomonadati</taxon>
        <taxon>Pseudomonadota</taxon>
        <taxon>Alphaproteobacteria</taxon>
        <taxon>Rhodobacterales</taxon>
        <taxon>Roseobacteraceae</taxon>
        <taxon>Sinisalibacter</taxon>
    </lineage>
</organism>
<name>A0ABQ5LVQ0_9RHOB</name>
<sequence>MADETFTAFIGPERVTQGSRAELEAALAPRGAHPEGLLVFSDLTGRETDLDLSGAAPARGRPKLGVRAREVTLLPRHWDWLARQRGGASAALRRLVEEAMRAEAPGPTPDAAYRFLTAIAGNLPGYEAAIRALYAGEAGAFATAMTSWPDDIRNHALSLARLA</sequence>
<dbReference type="Proteomes" id="UP001144205">
    <property type="component" value="Unassembled WGS sequence"/>
</dbReference>
<protein>
    <recommendedName>
        <fullName evidence="3">DUF2239 family protein</fullName>
    </recommendedName>
</protein>
<dbReference type="Pfam" id="PF09998">
    <property type="entry name" value="DUF2239"/>
    <property type="match status" value="1"/>
</dbReference>
<proteinExistence type="predicted"/>
<evidence type="ECO:0008006" key="3">
    <source>
        <dbReference type="Google" id="ProtNLM"/>
    </source>
</evidence>
<dbReference type="InterPro" id="IPR018715">
    <property type="entry name" value="DUF2239"/>
</dbReference>
<keyword evidence="2" id="KW-1185">Reference proteome</keyword>
<gene>
    <name evidence="1" type="ORF">STA1M1_29380</name>
</gene>
<dbReference type="EMBL" id="BROH01000009">
    <property type="protein sequence ID" value="GKY89069.1"/>
    <property type="molecule type" value="Genomic_DNA"/>
</dbReference>